<organism evidence="2 3">
    <name type="scientific">Athelia psychrophila</name>
    <dbReference type="NCBI Taxonomy" id="1759441"/>
    <lineage>
        <taxon>Eukaryota</taxon>
        <taxon>Fungi</taxon>
        <taxon>Dikarya</taxon>
        <taxon>Basidiomycota</taxon>
        <taxon>Agaricomycotina</taxon>
        <taxon>Agaricomycetes</taxon>
        <taxon>Agaricomycetidae</taxon>
        <taxon>Atheliales</taxon>
        <taxon>Atheliaceae</taxon>
        <taxon>Athelia</taxon>
    </lineage>
</organism>
<evidence type="ECO:0000256" key="1">
    <source>
        <dbReference type="SAM" id="MobiDB-lite"/>
    </source>
</evidence>
<reference evidence="2 3" key="1">
    <citation type="journal article" date="2016" name="Mol. Biol. Evol.">
        <title>Comparative Genomics of Early-Diverging Mushroom-Forming Fungi Provides Insights into the Origins of Lignocellulose Decay Capabilities.</title>
        <authorList>
            <person name="Nagy L.G."/>
            <person name="Riley R."/>
            <person name="Tritt A."/>
            <person name="Adam C."/>
            <person name="Daum C."/>
            <person name="Floudas D."/>
            <person name="Sun H."/>
            <person name="Yadav J.S."/>
            <person name="Pangilinan J."/>
            <person name="Larsson K.H."/>
            <person name="Matsuura K."/>
            <person name="Barry K."/>
            <person name="Labutti K."/>
            <person name="Kuo R."/>
            <person name="Ohm R.A."/>
            <person name="Bhattacharya S.S."/>
            <person name="Shirouzu T."/>
            <person name="Yoshinaga Y."/>
            <person name="Martin F.M."/>
            <person name="Grigoriev I.V."/>
            <person name="Hibbett D.S."/>
        </authorList>
    </citation>
    <scope>NUCLEOTIDE SEQUENCE [LARGE SCALE GENOMIC DNA]</scope>
    <source>
        <strain evidence="2 3">CBS 109695</strain>
    </source>
</reference>
<protein>
    <submittedName>
        <fullName evidence="2">Uncharacterized protein</fullName>
    </submittedName>
</protein>
<feature type="region of interest" description="Disordered" evidence="1">
    <location>
        <begin position="73"/>
        <end position="92"/>
    </location>
</feature>
<gene>
    <name evidence="2" type="ORF">FIBSPDRAFT_854754</name>
</gene>
<accession>A0A166PU70</accession>
<name>A0A166PU70_9AGAM</name>
<sequence>MGLCTYAGNMHMNQCQIRSMRPAKPTLCIVIQRPRIIHLPVLIDTFSNEHRGEALVPCTPFLAKYAGAGQRAGLDEQRDGGDGDGGEEGVQYGGVHDHHPLRPACILILACAFRFVLALSEPVNAGTSTAIASTND</sequence>
<dbReference type="Proteomes" id="UP000076532">
    <property type="component" value="Unassembled WGS sequence"/>
</dbReference>
<dbReference type="AlphaFoldDB" id="A0A166PU70"/>
<evidence type="ECO:0000313" key="3">
    <source>
        <dbReference type="Proteomes" id="UP000076532"/>
    </source>
</evidence>
<keyword evidence="3" id="KW-1185">Reference proteome</keyword>
<proteinExistence type="predicted"/>
<evidence type="ECO:0000313" key="2">
    <source>
        <dbReference type="EMBL" id="KZP26453.1"/>
    </source>
</evidence>
<dbReference type="EMBL" id="KV417514">
    <property type="protein sequence ID" value="KZP26453.1"/>
    <property type="molecule type" value="Genomic_DNA"/>
</dbReference>